<dbReference type="Proteomes" id="UP001159405">
    <property type="component" value="Unassembled WGS sequence"/>
</dbReference>
<gene>
    <name evidence="13" type="ORF">PLOB_00050157</name>
</gene>
<feature type="domain" description="PH-like" evidence="11">
    <location>
        <begin position="128"/>
        <end position="262"/>
    </location>
</feature>
<organism evidence="13 14">
    <name type="scientific">Porites lobata</name>
    <dbReference type="NCBI Taxonomy" id="104759"/>
    <lineage>
        <taxon>Eukaryota</taxon>
        <taxon>Metazoa</taxon>
        <taxon>Cnidaria</taxon>
        <taxon>Anthozoa</taxon>
        <taxon>Hexacorallia</taxon>
        <taxon>Scleractinia</taxon>
        <taxon>Fungiina</taxon>
        <taxon>Poritidae</taxon>
        <taxon>Porites</taxon>
    </lineage>
</organism>
<dbReference type="Pfam" id="PF25359">
    <property type="entry name" value="PH_met_RdRP"/>
    <property type="match status" value="1"/>
</dbReference>
<evidence type="ECO:0000256" key="9">
    <source>
        <dbReference type="SAM" id="MobiDB-lite"/>
    </source>
</evidence>
<feature type="domain" description="RDRP C-terminal head" evidence="12">
    <location>
        <begin position="1011"/>
        <end position="1188"/>
    </location>
</feature>
<proteinExistence type="inferred from homology"/>
<keyword evidence="6" id="KW-0694">RNA-binding</keyword>
<dbReference type="InterPro" id="IPR057493">
    <property type="entry name" value="PH_RdRP-assoc"/>
</dbReference>
<evidence type="ECO:0000259" key="12">
    <source>
        <dbReference type="Pfam" id="PF26253"/>
    </source>
</evidence>
<dbReference type="Pfam" id="PF26253">
    <property type="entry name" value="RdRP_head"/>
    <property type="match status" value="1"/>
</dbReference>
<dbReference type="InterPro" id="IPR058752">
    <property type="entry name" value="RDRP_C_head"/>
</dbReference>
<protein>
    <recommendedName>
        <fullName evidence="2">RNA-directed RNA polymerase</fullName>
        <ecNumber evidence="2">2.7.7.48</ecNumber>
    </recommendedName>
</protein>
<reference evidence="13 14" key="1">
    <citation type="submission" date="2022-05" db="EMBL/GenBank/DDBJ databases">
        <authorList>
            <consortium name="Genoscope - CEA"/>
            <person name="William W."/>
        </authorList>
    </citation>
    <scope>NUCLEOTIDE SEQUENCE [LARGE SCALE GENOMIC DNA]</scope>
</reference>
<evidence type="ECO:0000259" key="10">
    <source>
        <dbReference type="Pfam" id="PF05183"/>
    </source>
</evidence>
<feature type="compositionally biased region" description="Polar residues" evidence="9">
    <location>
        <begin position="1139"/>
        <end position="1155"/>
    </location>
</feature>
<evidence type="ECO:0000259" key="11">
    <source>
        <dbReference type="Pfam" id="PF25359"/>
    </source>
</evidence>
<comment type="catalytic activity">
    <reaction evidence="8">
        <text>RNA(n) + a ribonucleoside 5'-triphosphate = RNA(n+1) + diphosphate</text>
        <dbReference type="Rhea" id="RHEA:21248"/>
        <dbReference type="Rhea" id="RHEA-COMP:14527"/>
        <dbReference type="Rhea" id="RHEA-COMP:17342"/>
        <dbReference type="ChEBI" id="CHEBI:33019"/>
        <dbReference type="ChEBI" id="CHEBI:61557"/>
        <dbReference type="ChEBI" id="CHEBI:140395"/>
        <dbReference type="EC" id="2.7.7.48"/>
    </reaction>
</comment>
<dbReference type="EC" id="2.7.7.48" evidence="2"/>
<evidence type="ECO:0000256" key="1">
    <source>
        <dbReference type="ARBA" id="ARBA00005762"/>
    </source>
</evidence>
<dbReference type="PANTHER" id="PTHR23079:SF55">
    <property type="entry name" value="RNA-DIRECTED RNA POLYMERASE"/>
    <property type="match status" value="1"/>
</dbReference>
<feature type="region of interest" description="Disordered" evidence="9">
    <location>
        <begin position="1136"/>
        <end position="1155"/>
    </location>
</feature>
<dbReference type="Gene3D" id="1.10.1410.10">
    <property type="match status" value="1"/>
</dbReference>
<evidence type="ECO:0000256" key="4">
    <source>
        <dbReference type="ARBA" id="ARBA00022679"/>
    </source>
</evidence>
<evidence type="ECO:0000256" key="3">
    <source>
        <dbReference type="ARBA" id="ARBA00022484"/>
    </source>
</evidence>
<dbReference type="InterPro" id="IPR007855">
    <property type="entry name" value="RDRP"/>
</dbReference>
<feature type="domain" description="RDRP core" evidence="10">
    <location>
        <begin position="416"/>
        <end position="989"/>
    </location>
</feature>
<keyword evidence="14" id="KW-1185">Reference proteome</keyword>
<keyword evidence="4" id="KW-0808">Transferase</keyword>
<dbReference type="Pfam" id="PF05183">
    <property type="entry name" value="RdRP"/>
    <property type="match status" value="1"/>
</dbReference>
<evidence type="ECO:0000256" key="5">
    <source>
        <dbReference type="ARBA" id="ARBA00022695"/>
    </source>
</evidence>
<evidence type="ECO:0000313" key="13">
    <source>
        <dbReference type="EMBL" id="CAH3154751.1"/>
    </source>
</evidence>
<evidence type="ECO:0000256" key="8">
    <source>
        <dbReference type="ARBA" id="ARBA00048744"/>
    </source>
</evidence>
<evidence type="ECO:0000256" key="7">
    <source>
        <dbReference type="ARBA" id="ARBA00023158"/>
    </source>
</evidence>
<keyword evidence="5" id="KW-0548">Nucleotidyltransferase</keyword>
<evidence type="ECO:0000256" key="2">
    <source>
        <dbReference type="ARBA" id="ARBA00012494"/>
    </source>
</evidence>
<keyword evidence="7" id="KW-0943">RNA-mediated gene silencing</keyword>
<sequence length="1944" mass="221799">MASRRQQGKKHNFVPKPKEITLSIYIWTDRYPTKGERRTLLEDFNNLLEAHKYHVKEVGEPSDIGLNARNIKISLKTTEHRTKFKFFKKLREDWSSSICKLGEPFWLESAETSRETFKYKFDDTRQVLQASFFSFGNFLDRGTYIQHWSSEENDSLIENGNIQVEFEHDTKLLSLTYFKNGAPEGFKEVRIEMEFRQLEDYIVVDEKTAQRNVKFYFLLQWPPKVLQEVQVNNHTNYDRLTSFLGCRREVLGSSSVLCLSFQLPGGADEDEVDSPLGLMACLSIRGFAMKFGAVRRKSPRGPTEEPMKPSFSDYKITYALECLLSRGCKVRDRISRRFYDLLRKATDRYESLLDNKLVSPERVCNALYRLVSFADNDRFIPLEHHLESLLYGEMKHSTAFEFELPKHYVYIPRLIVTPTQDFLVLPELVAENRVIRDYDHKQAMRIAFREEDFSKLASTYPDGLEKVLQERVRDLLSHKIKIGGREFEFLACSNSQLRDHGAWLYATDGDHTAAQIRQSLGQLNEIRCVATYVSRMGQCFSSTKEAVTVRIEDGCKIGMIPDIEVEYQNVFFKCCNSWRSGTYTFSDGVGKISKALARKVADSLDLDPIPSAYQIRFQGCKGMLAIDPSLPNGDVKEILLYRKSMNKFVSSHSALEICEATRPNLLYLNRQCIILLSGLGVSDDTFIALQDKMLRSLALMLLFEMVALDTLRHVNIPGGIKVTALSRSGVKFTREPFFRSLLLAIYKSRLGDLLRRARIAIPETHGRLLMGVIDETGFLQYGQVFVRYSKLVSEPGKELTTLKGRVVISKNPCFHPGDMRTFEAVDVQALHHLVDCVVFPAKGHRPHTDEMSGSDLDGDKYFVTWYDKLIPTRENEDPMDFTSPEKKVLPRPVEVGDMIQFVSDYIKNDQLGIIANAHLVHADHDDEGIFSSECIKLAHMHSDAVDFPKTGKCPSLPRELRPDQYPDFMMKAGKPRYNSQRILGKLFRKCQSLDRAQRFSVDASQSKITPDKDMIVSGYEEYLEEARTFRNIYNTKLEGLMSFYGLKNEGEVITGCLVKVNTRLSAKTDEKFEVAQMILASLATLRANTRRDFYYEFGGEEAVMEEFEDNGNFSNDVMKKASAWYMVTYGAEDEEEATNTDVKASTSDIRGNHQTSEQRNKVTLISFPWIVDRILAKIKDTKQKERKAKGIQQQHTLNAVSDLVKDQAAYFFDGLKSNVSDDRNMRIEEKDKLQRMLNQALAGGPVPRISLCGESLTSISSGDDRQDQQHIEIYLHGRGWNATREEQFNYLRSVERALKRHGDAHLKQGYPPMLRFQRSQGLLRQQYLITMDTNRMLKSAYVALHVQRCPRLFHLLLVVMHWGRRRRLNGSSRGCFLSDESLATLFITFCEKSGFINELKKDELQPFISSLLESSTQTAAENLWNAEVLGEGDLGQLKGFKDDVTPGDALIKFFEHYSTLADDDRLHICHIKNPMTGSEEICPNVSQEESGRFSDAALHAFHELAQCCGLDSLTASNNTENTRELKETLQMPNTTWGALRFAEAFVQIKLSRKTSSLITIRPAQRSAGYILEATGNYLTLHGVQNELEKLETTCQSYIYDHTVSGGTRFLFLNQNSQEQRVTFKKLSRDFAVNTAEMALLNSGEDLAARKFQNAISSQLRVYNREYLPYVHGTDTLSVKAEFGSIYVENVPADSLIIGSAAESVERTLSENADPKNQSARGRRNTQLMRHKFVPFSGRVAASSIAFLERLPQSSSESYTVGIKAGKNHTLTVNYNENLEFCDVEIPSINWVVADVKAPRSSNSKSRDIDMRITICSERKLDEEDEKQEIMASANYTRFKSAIRRPANGGSQLELAHELQNKVSFVRHDKTSTYRVPDNNSIFIQVKEVEKYETKGQRLLKNPKTFIEEQIRGSFNGKNENEAMNVANEVWEAAKKLRQHISILN</sequence>
<comment type="caution">
    <text evidence="13">The sequence shown here is derived from an EMBL/GenBank/DDBJ whole genome shotgun (WGS) entry which is preliminary data.</text>
</comment>
<evidence type="ECO:0000313" key="14">
    <source>
        <dbReference type="Proteomes" id="UP001159405"/>
    </source>
</evidence>
<accession>A0ABN8Q0K4</accession>
<dbReference type="EMBL" id="CALNXK010000099">
    <property type="protein sequence ID" value="CAH3154751.1"/>
    <property type="molecule type" value="Genomic_DNA"/>
</dbReference>
<dbReference type="SUPFAM" id="SSF81631">
    <property type="entry name" value="PAP/OAS1 substrate-binding domain"/>
    <property type="match status" value="1"/>
</dbReference>
<dbReference type="InterPro" id="IPR057596">
    <property type="entry name" value="RDRP_core"/>
</dbReference>
<evidence type="ECO:0000256" key="6">
    <source>
        <dbReference type="ARBA" id="ARBA00022884"/>
    </source>
</evidence>
<keyword evidence="3" id="KW-0696">RNA-directed RNA polymerase</keyword>
<comment type="similarity">
    <text evidence="1">Belongs to the RdRP family.</text>
</comment>
<name>A0ABN8Q0K4_9CNID</name>
<dbReference type="PANTHER" id="PTHR23079">
    <property type="entry name" value="RNA-DEPENDENT RNA POLYMERASE"/>
    <property type="match status" value="1"/>
</dbReference>